<protein>
    <submittedName>
        <fullName evidence="1">Uncharacterized protein</fullName>
    </submittedName>
</protein>
<gene>
    <name evidence="1" type="ORF">HYC85_020032</name>
</gene>
<accession>A0A7J7GNX3</accession>
<reference evidence="2" key="1">
    <citation type="journal article" date="2020" name="Nat. Commun.">
        <title>Genome assembly of wild tea tree DASZ reveals pedigree and selection history of tea varieties.</title>
        <authorList>
            <person name="Zhang W."/>
            <person name="Zhang Y."/>
            <person name="Qiu H."/>
            <person name="Guo Y."/>
            <person name="Wan H."/>
            <person name="Zhang X."/>
            <person name="Scossa F."/>
            <person name="Alseekh S."/>
            <person name="Zhang Q."/>
            <person name="Wang P."/>
            <person name="Xu L."/>
            <person name="Schmidt M.H."/>
            <person name="Jia X."/>
            <person name="Li D."/>
            <person name="Zhu A."/>
            <person name="Guo F."/>
            <person name="Chen W."/>
            <person name="Ni D."/>
            <person name="Usadel B."/>
            <person name="Fernie A.R."/>
            <person name="Wen W."/>
        </authorList>
    </citation>
    <scope>NUCLEOTIDE SEQUENCE [LARGE SCALE GENOMIC DNA]</scope>
    <source>
        <strain evidence="2">cv. G240</strain>
    </source>
</reference>
<keyword evidence="2" id="KW-1185">Reference proteome</keyword>
<dbReference type="EMBL" id="JACBKZ010000009">
    <property type="protein sequence ID" value="KAF5942390.1"/>
    <property type="molecule type" value="Genomic_DNA"/>
</dbReference>
<evidence type="ECO:0000313" key="1">
    <source>
        <dbReference type="EMBL" id="KAF5942390.1"/>
    </source>
</evidence>
<evidence type="ECO:0000313" key="2">
    <source>
        <dbReference type="Proteomes" id="UP000593564"/>
    </source>
</evidence>
<proteinExistence type="predicted"/>
<dbReference type="Proteomes" id="UP000593564">
    <property type="component" value="Unassembled WGS sequence"/>
</dbReference>
<dbReference type="AlphaFoldDB" id="A0A7J7GNX3"/>
<comment type="caution">
    <text evidence="1">The sequence shown here is derived from an EMBL/GenBank/DDBJ whole genome shotgun (WGS) entry which is preliminary data.</text>
</comment>
<reference evidence="1 2" key="2">
    <citation type="submission" date="2020-07" db="EMBL/GenBank/DDBJ databases">
        <title>Genome assembly of wild tea tree DASZ reveals pedigree and selection history of tea varieties.</title>
        <authorList>
            <person name="Zhang W."/>
        </authorList>
    </citation>
    <scope>NUCLEOTIDE SEQUENCE [LARGE SCALE GENOMIC DNA]</scope>
    <source>
        <strain evidence="2">cv. G240</strain>
        <tissue evidence="1">Leaf</tissue>
    </source>
</reference>
<sequence length="74" mass="8525">MTVVNPIDGAVATKIERRFKPKIGESLIPPKRKLVKKLIWDFMVQAITKPSHSSEFTCNNKKKTMEKKKRIFPA</sequence>
<name>A0A7J7GNX3_CAMSI</name>
<organism evidence="1 2">
    <name type="scientific">Camellia sinensis</name>
    <name type="common">Tea plant</name>
    <name type="synonym">Thea sinensis</name>
    <dbReference type="NCBI Taxonomy" id="4442"/>
    <lineage>
        <taxon>Eukaryota</taxon>
        <taxon>Viridiplantae</taxon>
        <taxon>Streptophyta</taxon>
        <taxon>Embryophyta</taxon>
        <taxon>Tracheophyta</taxon>
        <taxon>Spermatophyta</taxon>
        <taxon>Magnoliopsida</taxon>
        <taxon>eudicotyledons</taxon>
        <taxon>Gunneridae</taxon>
        <taxon>Pentapetalae</taxon>
        <taxon>asterids</taxon>
        <taxon>Ericales</taxon>
        <taxon>Theaceae</taxon>
        <taxon>Camellia</taxon>
    </lineage>
</organism>